<dbReference type="Gene3D" id="3.40.50.720">
    <property type="entry name" value="NAD(P)-binding Rossmann-like Domain"/>
    <property type="match status" value="1"/>
</dbReference>
<dbReference type="InterPro" id="IPR013120">
    <property type="entry name" value="FAR_NAD-bd"/>
</dbReference>
<dbReference type="SUPFAM" id="SSF51735">
    <property type="entry name" value="NAD(P)-binding Rossmann-fold domains"/>
    <property type="match status" value="1"/>
</dbReference>
<dbReference type="EMBL" id="MSFM01000011">
    <property type="protein sequence ID" value="PKY01772.1"/>
    <property type="molecule type" value="Genomic_DNA"/>
</dbReference>
<evidence type="ECO:0000259" key="4">
    <source>
        <dbReference type="Pfam" id="PF00550"/>
    </source>
</evidence>
<dbReference type="GeneID" id="36545203"/>
<name>A0A2I1CVW7_ASPC2</name>
<organism evidence="6 7">
    <name type="scientific">Aspergillus campestris (strain IBT 28561)</name>
    <dbReference type="NCBI Taxonomy" id="1392248"/>
    <lineage>
        <taxon>Eukaryota</taxon>
        <taxon>Fungi</taxon>
        <taxon>Dikarya</taxon>
        <taxon>Ascomycota</taxon>
        <taxon>Pezizomycotina</taxon>
        <taxon>Eurotiomycetes</taxon>
        <taxon>Eurotiomycetidae</taxon>
        <taxon>Eurotiales</taxon>
        <taxon>Aspergillaceae</taxon>
        <taxon>Aspergillus</taxon>
        <taxon>Aspergillus subgen. Circumdati</taxon>
    </lineage>
</organism>
<reference evidence="6" key="1">
    <citation type="submission" date="2016-12" db="EMBL/GenBank/DDBJ databases">
        <title>The genomes of Aspergillus section Nigri reveals drivers in fungal speciation.</title>
        <authorList>
            <consortium name="DOE Joint Genome Institute"/>
            <person name="Vesth T.C."/>
            <person name="Nybo J."/>
            <person name="Theobald S."/>
            <person name="Brandl J."/>
            <person name="Frisvad J.C."/>
            <person name="Nielsen K.F."/>
            <person name="Lyhne E.K."/>
            <person name="Kogle M.E."/>
            <person name="Kuo A."/>
            <person name="Riley R."/>
            <person name="Clum A."/>
            <person name="Nolan M."/>
            <person name="Lipzen A."/>
            <person name="Salamov A."/>
            <person name="Henrissat B."/>
            <person name="Wiebenga A."/>
            <person name="De vries R.P."/>
            <person name="Grigoriev I.V."/>
            <person name="Mortensen U.H."/>
            <person name="Andersen M.R."/>
            <person name="Baker S.E."/>
        </authorList>
    </citation>
    <scope>NUCLEOTIDE SEQUENCE</scope>
    <source>
        <strain evidence="6">IBT 28561</strain>
    </source>
</reference>
<dbReference type="Proteomes" id="UP000234254">
    <property type="component" value="Unassembled WGS sequence"/>
</dbReference>
<dbReference type="InterPro" id="IPR042099">
    <property type="entry name" value="ANL_N_sf"/>
</dbReference>
<gene>
    <name evidence="6" type="ORF">P168DRAFT_292844</name>
</gene>
<dbReference type="RefSeq" id="XP_024690366.1">
    <property type="nucleotide sequence ID" value="XM_024837679.1"/>
</dbReference>
<sequence>MGIPVFDDTLEDVSKLSGPEQLIAQFGRLHILDDLIRLRASDAIQKPILAYPKPSQDGSPASYEYFTGQDLDCMVDLAVCQLMEYGFKPPRRDGSIVALFTLSDLNMVVTFFALSRLGYTVMMLSPRLSPAACVSLLDTVGCDTIMYGQNASIRSTMGEILRLKLVACRPMVQRATLGEVADDSTFMVLQRHRNPELQKEKIALILHSSGSTGNPKPLYLSHKALMTHPMRGPGLTSFNSLPWYHLHGLSTALQAMYMKKTAFMWDAALPLTANTVVPALEAARPESVQGVPYLLQLLVDSDRGLDALRECKLVTYGGAPCPDELGNRLVDERVRFGGSFGLTEAGLVAESISRPEGDPFWNYLKFFENIQPFIWMKPIGDSLYECVYLQGHPALTSSNSDQPPGSYHSRDVFTPHPTIPNRWKYMSRLDDRVVLLNGEKVLPLPIEGCIKQSPLIHEAVVFGVGKTVPGLLVFRSDDAHQFSDKEYMSLIWPSIEDANLRAEQFSQISRDMVAVLPSGSVCPRTDKGSMIRAQVYAKYDGVIDEMYTRVEHSADGLLEMSLDETKFHLVTLCREELGFPLSSVDGEFFAEGMDSLKAIHLRRLILRDFRIEDSKRIGQNIAFETGTVSRLAEHIVAVQSGQERVVKDEVSLMPGLIERYSTFRKHTPNPRRVSNSRSVVLTGATGSMGAHILHKLLNDDSVSAVYCLTRRSRPTEAVLDALAQKGLSVLPHRREKIIALNSALDQPDLGLDEDMLSQMKQSVSLIIHTAWPVNFNLPLLSFEPHIKGVHNLINLSLSVTLPSPAVMLFCSSISTALGASSRAVDETPINDLNSALEMGYGRSKLIGEHIVSNARQAGARAFSLRIGQVSGHSKRGLWNDSEAMPLMIRSALTLQALPELDTRCSWLPVDKLACSMLEIAKACAANSLEPRERDPATGKLIDDTVYNLTNSRTFSWAEMLGALRRSGFQFETVSFDRWLELMKESEARGEEAVNPAVKLVEHYQSMYSEDAPSSPSFLTEKAERDSVTLRNGRLRIVQDGILGRYAQDWLRRWTTI</sequence>
<evidence type="ECO:0000313" key="7">
    <source>
        <dbReference type="Proteomes" id="UP000234254"/>
    </source>
</evidence>
<dbReference type="Pfam" id="PF23562">
    <property type="entry name" value="AMP-binding_C_3"/>
    <property type="match status" value="1"/>
</dbReference>
<dbReference type="SUPFAM" id="SSF47336">
    <property type="entry name" value="ACP-like"/>
    <property type="match status" value="1"/>
</dbReference>
<protein>
    <submittedName>
        <fullName evidence="6">NRPS-like enzyme</fullName>
    </submittedName>
</protein>
<dbReference type="Pfam" id="PF07993">
    <property type="entry name" value="NAD_binding_4"/>
    <property type="match status" value="1"/>
</dbReference>
<evidence type="ECO:0000256" key="2">
    <source>
        <dbReference type="ARBA" id="ARBA00022553"/>
    </source>
</evidence>
<evidence type="ECO:0000313" key="6">
    <source>
        <dbReference type="EMBL" id="PKY01772.1"/>
    </source>
</evidence>
<dbReference type="InterPro" id="IPR036736">
    <property type="entry name" value="ACP-like_sf"/>
</dbReference>
<proteinExistence type="predicted"/>
<keyword evidence="1" id="KW-0596">Phosphopantetheine</keyword>
<dbReference type="InterPro" id="IPR000873">
    <property type="entry name" value="AMP-dep_synth/lig_dom"/>
</dbReference>
<keyword evidence="2" id="KW-0597">Phosphoprotein</keyword>
<dbReference type="Gene3D" id="3.40.50.12780">
    <property type="entry name" value="N-terminal domain of ligase-like"/>
    <property type="match status" value="1"/>
</dbReference>
<evidence type="ECO:0000259" key="5">
    <source>
        <dbReference type="Pfam" id="PF07993"/>
    </source>
</evidence>
<dbReference type="InterPro" id="IPR051414">
    <property type="entry name" value="Adenylate-forming_Reductase"/>
</dbReference>
<dbReference type="PANTHER" id="PTHR43439">
    <property type="entry name" value="PHENYLACETATE-COENZYME A LIGASE"/>
    <property type="match status" value="1"/>
</dbReference>
<dbReference type="OrthoDB" id="429813at2759"/>
<dbReference type="VEuPathDB" id="FungiDB:P168DRAFT_292844"/>
<dbReference type="SUPFAM" id="SSF56801">
    <property type="entry name" value="Acetyl-CoA synthetase-like"/>
    <property type="match status" value="1"/>
</dbReference>
<dbReference type="Gene3D" id="1.10.1200.10">
    <property type="entry name" value="ACP-like"/>
    <property type="match status" value="1"/>
</dbReference>
<feature type="domain" description="AMP-dependent synthetase/ligase" evidence="3">
    <location>
        <begin position="62"/>
        <end position="352"/>
    </location>
</feature>
<dbReference type="InterPro" id="IPR036291">
    <property type="entry name" value="NAD(P)-bd_dom_sf"/>
</dbReference>
<dbReference type="InterPro" id="IPR020845">
    <property type="entry name" value="AMP-binding_CS"/>
</dbReference>
<evidence type="ECO:0000256" key="1">
    <source>
        <dbReference type="ARBA" id="ARBA00022450"/>
    </source>
</evidence>
<comment type="caution">
    <text evidence="6">The sequence shown here is derived from an EMBL/GenBank/DDBJ whole genome shotgun (WGS) entry which is preliminary data.</text>
</comment>
<dbReference type="InterPro" id="IPR009081">
    <property type="entry name" value="PP-bd_ACP"/>
</dbReference>
<dbReference type="PANTHER" id="PTHR43439:SF2">
    <property type="entry name" value="ENZYME, PUTATIVE (JCVI)-RELATED"/>
    <property type="match status" value="1"/>
</dbReference>
<dbReference type="AlphaFoldDB" id="A0A2I1CVW7"/>
<accession>A0A2I1CVW7</accession>
<dbReference type="PROSITE" id="PS00455">
    <property type="entry name" value="AMP_BINDING"/>
    <property type="match status" value="1"/>
</dbReference>
<feature type="domain" description="Carrier" evidence="4">
    <location>
        <begin position="569"/>
        <end position="635"/>
    </location>
</feature>
<dbReference type="Pfam" id="PF00550">
    <property type="entry name" value="PP-binding"/>
    <property type="match status" value="1"/>
</dbReference>
<evidence type="ECO:0000259" key="3">
    <source>
        <dbReference type="Pfam" id="PF00501"/>
    </source>
</evidence>
<dbReference type="Pfam" id="PF00501">
    <property type="entry name" value="AMP-binding"/>
    <property type="match status" value="1"/>
</dbReference>
<keyword evidence="7" id="KW-1185">Reference proteome</keyword>
<feature type="domain" description="Thioester reductase (TE)" evidence="5">
    <location>
        <begin position="681"/>
        <end position="913"/>
    </location>
</feature>